<dbReference type="InterPro" id="IPR027417">
    <property type="entry name" value="P-loop_NTPase"/>
</dbReference>
<feature type="region of interest" description="Disordered" evidence="4">
    <location>
        <begin position="62"/>
        <end position="88"/>
    </location>
</feature>
<dbReference type="EMBL" id="HBIX01007284">
    <property type="protein sequence ID" value="CAE0712933.1"/>
    <property type="molecule type" value="Transcribed_RNA"/>
</dbReference>
<feature type="domain" description="Sulfotransferase" evidence="5">
    <location>
        <begin position="391"/>
        <end position="670"/>
    </location>
</feature>
<dbReference type="InterPro" id="IPR037359">
    <property type="entry name" value="NST/OST"/>
</dbReference>
<evidence type="ECO:0000256" key="3">
    <source>
        <dbReference type="PIRSR" id="PIRSR637359-1"/>
    </source>
</evidence>
<dbReference type="PANTHER" id="PTHR10605:SF56">
    <property type="entry name" value="BIFUNCTIONAL HEPARAN SULFATE N-DEACETYLASE_N-SULFOTRANSFERASE"/>
    <property type="match status" value="1"/>
</dbReference>
<evidence type="ECO:0000256" key="4">
    <source>
        <dbReference type="SAM" id="MobiDB-lite"/>
    </source>
</evidence>
<dbReference type="GO" id="GO:0008146">
    <property type="term" value="F:sulfotransferase activity"/>
    <property type="evidence" value="ECO:0007669"/>
    <property type="project" value="InterPro"/>
</dbReference>
<dbReference type="AlphaFoldDB" id="A0A6U9XBF5"/>
<evidence type="ECO:0000256" key="1">
    <source>
        <dbReference type="ARBA" id="ARBA00022679"/>
    </source>
</evidence>
<dbReference type="PANTHER" id="PTHR10605">
    <property type="entry name" value="HEPARAN SULFATE SULFOTRANSFERASE"/>
    <property type="match status" value="1"/>
</dbReference>
<dbReference type="InterPro" id="IPR000863">
    <property type="entry name" value="Sulfotransferase_dom"/>
</dbReference>
<feature type="region of interest" description="Disordered" evidence="4">
    <location>
        <begin position="1"/>
        <end position="46"/>
    </location>
</feature>
<protein>
    <recommendedName>
        <fullName evidence="5">Sulfotransferase domain-containing protein</fullName>
    </recommendedName>
</protein>
<organism evidence="6">
    <name type="scientific">Pseudo-nitzschia australis</name>
    <dbReference type="NCBI Taxonomy" id="44445"/>
    <lineage>
        <taxon>Eukaryota</taxon>
        <taxon>Sar</taxon>
        <taxon>Stramenopiles</taxon>
        <taxon>Ochrophyta</taxon>
        <taxon>Bacillariophyta</taxon>
        <taxon>Bacillariophyceae</taxon>
        <taxon>Bacillariophycidae</taxon>
        <taxon>Bacillariales</taxon>
        <taxon>Bacillariaceae</taxon>
        <taxon>Pseudo-nitzschia</taxon>
    </lineage>
</organism>
<feature type="compositionally biased region" description="Low complexity" evidence="4">
    <location>
        <begin position="490"/>
        <end position="507"/>
    </location>
</feature>
<dbReference type="InterPro" id="IPR027443">
    <property type="entry name" value="IPNS-like_sf"/>
</dbReference>
<evidence type="ECO:0000256" key="2">
    <source>
        <dbReference type="ARBA" id="ARBA00023180"/>
    </source>
</evidence>
<dbReference type="Gene3D" id="3.40.50.300">
    <property type="entry name" value="P-loop containing nucleotide triphosphate hydrolases"/>
    <property type="match status" value="1"/>
</dbReference>
<dbReference type="SUPFAM" id="SSF51197">
    <property type="entry name" value="Clavaminate synthase-like"/>
    <property type="match status" value="1"/>
</dbReference>
<feature type="compositionally biased region" description="Low complexity" evidence="4">
    <location>
        <begin position="64"/>
        <end position="86"/>
    </location>
</feature>
<sequence>MPRTTDEEIQRQHQKSLVLVDGDGENAKPMPCAPRNELGEIPLTDKAQPTYPFAFCDTTKDETQTQTTDLESSDSESSSSSFSSSSPAMKLLPLPSPSALRNPICWSTRGFVDVSKLQEMVREGYNCDYRNLEQLPKPSHDRCYNYWDPRNADKDNVTLTRPSHDAWGIGKIVLVFSDDFLTKVYQFPWWKEFEEALQPILDAILPQDNNNNGNNNNSGNDKTKTKTKGVVVRALLASLPPGGTIPVHHDTGEWVKKTHRVHVPVLVQDPSRVVFRCGPSTELLQRISCEPGHVFEINNQAKHAVSNCDHVHRVHLILDYVVVQEDDNTFTPTATTTGTIDADHTAQQQQQERERELPLTPIVLEPGEKLVQTRRSVDRLKNMVPRPTPSYIILGAQKAGTTSLYHYINEHPWIFKARRRETHCLDWRWNDQLKTKSKQLEYCQKFFFTHEMSKRPSCLTGDSTPSYLLDSRRVIPRLKRVFDWSHTTTSNVNSSSSSNNNNNNVNNQDDHQNTKMKFFVMMRDPVQRAASHHAMVTSTDGTPAQLKTRGMEWRGKTLWEVIRIELIKMKNCGLIPYWNIEEGGLDRDSFAQFTDSPQEDEAWDRYLQQHVPLNTGSYGLLTRGMYAVQLRPWLKAFDRDQFLCLKLESMKSGNGVGETMQKVWAHLDLPNHPLTDESAKNSREYDATEAKVRDYLQRFFEPHNRLLASVLQETKSEEWKNPWPYDNLIERQ</sequence>
<dbReference type="Pfam" id="PF00685">
    <property type="entry name" value="Sulfotransfer_1"/>
    <property type="match status" value="1"/>
</dbReference>
<proteinExistence type="predicted"/>
<feature type="compositionally biased region" description="Basic and acidic residues" evidence="4">
    <location>
        <begin position="1"/>
        <end position="11"/>
    </location>
</feature>
<feature type="region of interest" description="Disordered" evidence="4">
    <location>
        <begin position="488"/>
        <end position="510"/>
    </location>
</feature>
<keyword evidence="2" id="KW-0325">Glycoprotein</keyword>
<dbReference type="EMBL" id="HBIX01007283">
    <property type="protein sequence ID" value="CAE0712932.1"/>
    <property type="molecule type" value="Transcribed_RNA"/>
</dbReference>
<evidence type="ECO:0000313" key="6">
    <source>
        <dbReference type="EMBL" id="CAE0712932.1"/>
    </source>
</evidence>
<dbReference type="Gene3D" id="2.60.120.330">
    <property type="entry name" value="B-lactam Antibiotic, Isopenicillin N Synthase, Chain"/>
    <property type="match status" value="1"/>
</dbReference>
<gene>
    <name evidence="6" type="ORF">PAUS00366_LOCUS5684</name>
    <name evidence="7" type="ORF">PAUS00366_LOCUS5685</name>
</gene>
<evidence type="ECO:0000313" key="7">
    <source>
        <dbReference type="EMBL" id="CAE0712933.1"/>
    </source>
</evidence>
<dbReference type="SUPFAM" id="SSF52540">
    <property type="entry name" value="P-loop containing nucleoside triphosphate hydrolases"/>
    <property type="match status" value="1"/>
</dbReference>
<evidence type="ECO:0000259" key="5">
    <source>
        <dbReference type="Pfam" id="PF00685"/>
    </source>
</evidence>
<feature type="active site" description="For sulfotransferase activity" evidence="3">
    <location>
        <position position="398"/>
    </location>
</feature>
<reference evidence="6" key="1">
    <citation type="submission" date="2021-01" db="EMBL/GenBank/DDBJ databases">
        <authorList>
            <person name="Corre E."/>
            <person name="Pelletier E."/>
            <person name="Niang G."/>
            <person name="Scheremetjew M."/>
            <person name="Finn R."/>
            <person name="Kale V."/>
            <person name="Holt S."/>
            <person name="Cochrane G."/>
            <person name="Meng A."/>
            <person name="Brown T."/>
            <person name="Cohen L."/>
        </authorList>
    </citation>
    <scope>NUCLEOTIDE SEQUENCE</scope>
    <source>
        <strain evidence="6">10249 10 AB</strain>
    </source>
</reference>
<keyword evidence="1" id="KW-0808">Transferase</keyword>
<name>A0A6U9XBF5_9STRA</name>
<accession>A0A6U9XBF5</accession>